<dbReference type="RefSeq" id="WP_121129245.1">
    <property type="nucleotide sequence ID" value="NZ_JBHUFK010000024.1"/>
</dbReference>
<evidence type="ECO:0000256" key="4">
    <source>
        <dbReference type="ARBA" id="ARBA00023143"/>
    </source>
</evidence>
<keyword evidence="8" id="KW-0969">Cilium</keyword>
<evidence type="ECO:0000256" key="2">
    <source>
        <dbReference type="ARBA" id="ARBA00009677"/>
    </source>
</evidence>
<dbReference type="NCBIfam" id="TIGR01396">
    <property type="entry name" value="FlgB"/>
    <property type="match status" value="1"/>
</dbReference>
<proteinExistence type="inferred from homology"/>
<comment type="function">
    <text evidence="5 6">Structural component of flagellum, the bacterial motility apparatus. Part of the rod structure of flagellar basal body.</text>
</comment>
<dbReference type="InterPro" id="IPR006300">
    <property type="entry name" value="FlgB"/>
</dbReference>
<evidence type="ECO:0000313" key="8">
    <source>
        <dbReference type="EMBL" id="RKQ17378.1"/>
    </source>
</evidence>
<comment type="subunit">
    <text evidence="6">The basal body constitutes a major portion of the flagellar organelle and consists of a number of rings mounted on a central rod.</text>
</comment>
<dbReference type="AlphaFoldDB" id="A0A494Z4I1"/>
<organism evidence="8 9">
    <name type="scientific">Oceanobacillus bengalensis</name>
    <dbReference type="NCBI Taxonomy" id="1435466"/>
    <lineage>
        <taxon>Bacteria</taxon>
        <taxon>Bacillati</taxon>
        <taxon>Bacillota</taxon>
        <taxon>Bacilli</taxon>
        <taxon>Bacillales</taxon>
        <taxon>Bacillaceae</taxon>
        <taxon>Oceanobacillus</taxon>
    </lineage>
</organism>
<dbReference type="PANTHER" id="PTHR30435:SF12">
    <property type="entry name" value="FLAGELLAR BASAL BODY ROD PROTEIN FLGB"/>
    <property type="match status" value="1"/>
</dbReference>
<evidence type="ECO:0000259" key="7">
    <source>
        <dbReference type="Pfam" id="PF00460"/>
    </source>
</evidence>
<dbReference type="PIRSF" id="PIRSF002889">
    <property type="entry name" value="Rod_FlgB"/>
    <property type="match status" value="1"/>
</dbReference>
<accession>A0A494Z4I1</accession>
<dbReference type="GO" id="GO:0071978">
    <property type="term" value="P:bacterial-type flagellum-dependent swarming motility"/>
    <property type="evidence" value="ECO:0007669"/>
    <property type="project" value="TreeGrafter"/>
</dbReference>
<dbReference type="OrthoDB" id="9792068at2"/>
<comment type="caution">
    <text evidence="8">The sequence shown here is derived from an EMBL/GenBank/DDBJ whole genome shotgun (WGS) entry which is preliminary data.</text>
</comment>
<dbReference type="GO" id="GO:0030694">
    <property type="term" value="C:bacterial-type flagellum basal body, rod"/>
    <property type="evidence" value="ECO:0007669"/>
    <property type="project" value="InterPro"/>
</dbReference>
<protein>
    <recommendedName>
        <fullName evidence="3 6">Flagellar basal body rod protein FlgB</fullName>
    </recommendedName>
</protein>
<gene>
    <name evidence="8" type="primary">flgB</name>
    <name evidence="8" type="ORF">D8M05_04935</name>
</gene>
<evidence type="ECO:0000256" key="5">
    <source>
        <dbReference type="ARBA" id="ARBA00024934"/>
    </source>
</evidence>
<comment type="similarity">
    <text evidence="2 6">Belongs to the flagella basal body rod proteins family.</text>
</comment>
<keyword evidence="8" id="KW-0966">Cell projection</keyword>
<keyword evidence="4 6" id="KW-0975">Bacterial flagellum</keyword>
<comment type="subcellular location">
    <subcellularLocation>
        <location evidence="1 6">Bacterial flagellum basal body</location>
    </subcellularLocation>
</comment>
<keyword evidence="8" id="KW-0282">Flagellum</keyword>
<feature type="domain" description="Flagellar basal body rod protein N-terminal" evidence="7">
    <location>
        <begin position="8"/>
        <end position="38"/>
    </location>
</feature>
<keyword evidence="9" id="KW-1185">Reference proteome</keyword>
<dbReference type="EMBL" id="RBZO01000005">
    <property type="protein sequence ID" value="RKQ17378.1"/>
    <property type="molecule type" value="Genomic_DNA"/>
</dbReference>
<evidence type="ECO:0000313" key="9">
    <source>
        <dbReference type="Proteomes" id="UP000281813"/>
    </source>
</evidence>
<evidence type="ECO:0000256" key="3">
    <source>
        <dbReference type="ARBA" id="ARBA00014376"/>
    </source>
</evidence>
<evidence type="ECO:0000256" key="1">
    <source>
        <dbReference type="ARBA" id="ARBA00004117"/>
    </source>
</evidence>
<reference evidence="8 9" key="1">
    <citation type="journal article" date="2015" name="Antonie Van Leeuwenhoek">
        <title>Oceanobacillus bengalensis sp. nov., a bacterium isolated from seawater of the Bay of Bengal.</title>
        <authorList>
            <person name="Yongchang O."/>
            <person name="Xiang W."/>
            <person name="Wang G."/>
        </authorList>
    </citation>
    <scope>NUCLEOTIDE SEQUENCE [LARGE SCALE GENOMIC DNA]</scope>
    <source>
        <strain evidence="8 9">MCCC 1K00260</strain>
    </source>
</reference>
<evidence type="ECO:0000256" key="6">
    <source>
        <dbReference type="PIRNR" id="PIRNR002889"/>
    </source>
</evidence>
<dbReference type="PANTHER" id="PTHR30435">
    <property type="entry name" value="FLAGELLAR PROTEIN"/>
    <property type="match status" value="1"/>
</dbReference>
<dbReference type="InterPro" id="IPR001444">
    <property type="entry name" value="Flag_bb_rod_N"/>
</dbReference>
<sequence>MDIFGNTIRTLENSLDYASAKNQTIANNISNVDTPNYKAKDVIFKDALNDAANALVVKKTNEKHMSLNQSNSSYQTITQNNTMFNHNGNNVDIDKEMAELAKNQIYYNSLVERINGKFGSLQKVIRGGN</sequence>
<dbReference type="Proteomes" id="UP000281813">
    <property type="component" value="Unassembled WGS sequence"/>
</dbReference>
<name>A0A494Z4I1_9BACI</name>
<dbReference type="Pfam" id="PF00460">
    <property type="entry name" value="Flg_bb_rod"/>
    <property type="match status" value="1"/>
</dbReference>